<keyword evidence="1" id="KW-0472">Membrane</keyword>
<comment type="caution">
    <text evidence="2">The sequence shown here is derived from an EMBL/GenBank/DDBJ whole genome shotgun (WGS) entry which is preliminary data.</text>
</comment>
<protein>
    <recommendedName>
        <fullName evidence="4">YtkA-like domain-containing protein</fullName>
    </recommendedName>
</protein>
<evidence type="ECO:0000313" key="3">
    <source>
        <dbReference type="Proteomes" id="UP000709336"/>
    </source>
</evidence>
<organism evidence="2 3">
    <name type="scientific">Alteromonas ponticola</name>
    <dbReference type="NCBI Taxonomy" id="2720613"/>
    <lineage>
        <taxon>Bacteria</taxon>
        <taxon>Pseudomonadati</taxon>
        <taxon>Pseudomonadota</taxon>
        <taxon>Gammaproteobacteria</taxon>
        <taxon>Alteromonadales</taxon>
        <taxon>Alteromonadaceae</taxon>
        <taxon>Alteromonas/Salinimonas group</taxon>
        <taxon>Alteromonas</taxon>
    </lineage>
</organism>
<keyword evidence="1" id="KW-1133">Transmembrane helix</keyword>
<dbReference type="Proteomes" id="UP000709336">
    <property type="component" value="Unassembled WGS sequence"/>
</dbReference>
<evidence type="ECO:0000313" key="2">
    <source>
        <dbReference type="EMBL" id="NMH61031.1"/>
    </source>
</evidence>
<dbReference type="EMBL" id="JAATNW010000007">
    <property type="protein sequence ID" value="NMH61031.1"/>
    <property type="molecule type" value="Genomic_DNA"/>
</dbReference>
<dbReference type="RefSeq" id="WP_169211592.1">
    <property type="nucleotide sequence ID" value="NZ_JAATNW010000007.1"/>
</dbReference>
<proteinExistence type="predicted"/>
<name>A0ABX1R556_9ALTE</name>
<evidence type="ECO:0008006" key="4">
    <source>
        <dbReference type="Google" id="ProtNLM"/>
    </source>
</evidence>
<keyword evidence="3" id="KW-1185">Reference proteome</keyword>
<sequence>MKHLKLTKRLQIASIVVLIFAAVNLTVFIQSERQQTGLNNSLSNGLGNHCHFVNLECAIELDGQSINFSLSRAPTIEERIDVVISSENPFELEQAVIEGVNMYMGTLPVVEEAVAEMTWRGWFMLGACSEPTMQWRMTIKFKGQPQPAQLLFTTTF</sequence>
<feature type="transmembrane region" description="Helical" evidence="1">
    <location>
        <begin position="12"/>
        <end position="29"/>
    </location>
</feature>
<keyword evidence="1" id="KW-0812">Transmembrane</keyword>
<gene>
    <name evidence="2" type="ORF">HCJ96_13430</name>
</gene>
<reference evidence="2 3" key="1">
    <citation type="submission" date="2020-03" db="EMBL/GenBank/DDBJ databases">
        <title>Alteromonas ponticola sp. nov., isolated from seawater.</title>
        <authorList>
            <person name="Yoon J.-H."/>
            <person name="Kim Y.-O."/>
        </authorList>
    </citation>
    <scope>NUCLEOTIDE SEQUENCE [LARGE SCALE GENOMIC DNA]</scope>
    <source>
        <strain evidence="2 3">MYP5</strain>
    </source>
</reference>
<evidence type="ECO:0000256" key="1">
    <source>
        <dbReference type="SAM" id="Phobius"/>
    </source>
</evidence>
<accession>A0ABX1R556</accession>